<organism evidence="8 9">
    <name type="scientific">Sphingopyxis flava</name>
    <dbReference type="NCBI Taxonomy" id="1507287"/>
    <lineage>
        <taxon>Bacteria</taxon>
        <taxon>Pseudomonadati</taxon>
        <taxon>Pseudomonadota</taxon>
        <taxon>Alphaproteobacteria</taxon>
        <taxon>Sphingomonadales</taxon>
        <taxon>Sphingomonadaceae</taxon>
        <taxon>Sphingopyxis</taxon>
    </lineage>
</organism>
<feature type="transmembrane region" description="Helical" evidence="6">
    <location>
        <begin position="20"/>
        <end position="43"/>
    </location>
</feature>
<comment type="subcellular location">
    <subcellularLocation>
        <location evidence="1">Membrane</location>
        <topology evidence="1">Multi-pass membrane protein</topology>
    </subcellularLocation>
</comment>
<feature type="transmembrane region" description="Helical" evidence="6">
    <location>
        <begin position="402"/>
        <end position="423"/>
    </location>
</feature>
<sequence length="445" mass="46598">MPLVPGKEDINVRSSVRAWYALAVLIVAVIFGFIDRQIIVLVVEPIKRDLTLSDLQIGAINGLGPALFAVIAGYPLAWLADRVDRRWLLIACILFWSAATAARSFAGDFGELMIFTIGIAVGEAVLTPITYSLIPDLFRGKRHELANLIFFGAVVTGVGIALMLGGAALATVESVRPLLPEGLRQLAGWRIAFLLVALPGLLVALAVIPVPAGRAPRPASAPQSLVASKSLSRYLRAEWRTVGPIFAASGLYAFAFGALSLWLPAAIIRELGASAQAVGVNYGLTFTIAAALGVICAIALAGFWRRAAGEAHILRALWVMITAALLPILALSLVATPTYAYLLTGVSVTLLICGNAYSPTMLQNLSPPLLRARVGAVSMILYAAFGACGPMVIGFLSDGAGAGLMPIVATVSAAAFAGAALLFRLAEKPYVRTVRALAVSAPPGH</sequence>
<dbReference type="InterPro" id="IPR036259">
    <property type="entry name" value="MFS_trans_sf"/>
</dbReference>
<evidence type="ECO:0000256" key="6">
    <source>
        <dbReference type="SAM" id="Phobius"/>
    </source>
</evidence>
<evidence type="ECO:0000256" key="4">
    <source>
        <dbReference type="ARBA" id="ARBA00022989"/>
    </source>
</evidence>
<dbReference type="PANTHER" id="PTHR23505:SF79">
    <property type="entry name" value="PROTEIN SPINSTER"/>
    <property type="match status" value="1"/>
</dbReference>
<dbReference type="AlphaFoldDB" id="A0A1T5DK63"/>
<dbReference type="Proteomes" id="UP000190044">
    <property type="component" value="Unassembled WGS sequence"/>
</dbReference>
<evidence type="ECO:0000256" key="5">
    <source>
        <dbReference type="ARBA" id="ARBA00023136"/>
    </source>
</evidence>
<feature type="transmembrane region" description="Helical" evidence="6">
    <location>
        <begin position="242"/>
        <end position="263"/>
    </location>
</feature>
<reference evidence="9" key="1">
    <citation type="submission" date="2017-02" db="EMBL/GenBank/DDBJ databases">
        <authorList>
            <person name="Varghese N."/>
            <person name="Submissions S."/>
        </authorList>
    </citation>
    <scope>NUCLEOTIDE SEQUENCE [LARGE SCALE GENOMIC DNA]</scope>
    <source>
        <strain evidence="9">R11H</strain>
    </source>
</reference>
<dbReference type="Gene3D" id="1.20.1250.20">
    <property type="entry name" value="MFS general substrate transporter like domains"/>
    <property type="match status" value="1"/>
</dbReference>
<dbReference type="OrthoDB" id="5368493at2"/>
<keyword evidence="3 6" id="KW-0812">Transmembrane</keyword>
<feature type="transmembrane region" description="Helical" evidence="6">
    <location>
        <begin position="112"/>
        <end position="134"/>
    </location>
</feature>
<dbReference type="InterPro" id="IPR020846">
    <property type="entry name" value="MFS_dom"/>
</dbReference>
<dbReference type="PROSITE" id="PS50850">
    <property type="entry name" value="MFS"/>
    <property type="match status" value="1"/>
</dbReference>
<dbReference type="InterPro" id="IPR044770">
    <property type="entry name" value="MFS_spinster-like"/>
</dbReference>
<dbReference type="GO" id="GO:0022857">
    <property type="term" value="F:transmembrane transporter activity"/>
    <property type="evidence" value="ECO:0007669"/>
    <property type="project" value="InterPro"/>
</dbReference>
<keyword evidence="4 6" id="KW-1133">Transmembrane helix</keyword>
<feature type="domain" description="Major facilitator superfamily (MFS) profile" evidence="7">
    <location>
        <begin position="21"/>
        <end position="430"/>
    </location>
</feature>
<feature type="transmembrane region" description="Helical" evidence="6">
    <location>
        <begin position="146"/>
        <end position="169"/>
    </location>
</feature>
<feature type="transmembrane region" description="Helical" evidence="6">
    <location>
        <begin position="374"/>
        <end position="396"/>
    </location>
</feature>
<evidence type="ECO:0000313" key="9">
    <source>
        <dbReference type="Proteomes" id="UP000190044"/>
    </source>
</evidence>
<dbReference type="GO" id="GO:0016020">
    <property type="term" value="C:membrane"/>
    <property type="evidence" value="ECO:0007669"/>
    <property type="project" value="UniProtKB-SubCell"/>
</dbReference>
<accession>A0A1T5DK63</accession>
<keyword evidence="5 6" id="KW-0472">Membrane</keyword>
<dbReference type="InterPro" id="IPR011701">
    <property type="entry name" value="MFS"/>
</dbReference>
<evidence type="ECO:0000256" key="1">
    <source>
        <dbReference type="ARBA" id="ARBA00004141"/>
    </source>
</evidence>
<protein>
    <submittedName>
        <fullName evidence="8">Predicted arabinose efflux permease, MFS family</fullName>
    </submittedName>
</protein>
<evidence type="ECO:0000313" key="8">
    <source>
        <dbReference type="EMBL" id="SKB72118.1"/>
    </source>
</evidence>
<dbReference type="Pfam" id="PF07690">
    <property type="entry name" value="MFS_1"/>
    <property type="match status" value="1"/>
</dbReference>
<feature type="transmembrane region" description="Helical" evidence="6">
    <location>
        <begin position="189"/>
        <end position="208"/>
    </location>
</feature>
<proteinExistence type="predicted"/>
<dbReference type="EMBL" id="FUYP01000015">
    <property type="protein sequence ID" value="SKB72118.1"/>
    <property type="molecule type" value="Genomic_DNA"/>
</dbReference>
<keyword evidence="2" id="KW-0813">Transport</keyword>
<feature type="transmembrane region" description="Helical" evidence="6">
    <location>
        <begin position="341"/>
        <end position="362"/>
    </location>
</feature>
<feature type="transmembrane region" description="Helical" evidence="6">
    <location>
        <begin position="55"/>
        <end position="80"/>
    </location>
</feature>
<gene>
    <name evidence="8" type="ORF">SAMN06295937_10159</name>
</gene>
<feature type="transmembrane region" description="Helical" evidence="6">
    <location>
        <begin position="87"/>
        <end position="106"/>
    </location>
</feature>
<keyword evidence="9" id="KW-1185">Reference proteome</keyword>
<dbReference type="SUPFAM" id="SSF103473">
    <property type="entry name" value="MFS general substrate transporter"/>
    <property type="match status" value="1"/>
</dbReference>
<evidence type="ECO:0000256" key="3">
    <source>
        <dbReference type="ARBA" id="ARBA00022692"/>
    </source>
</evidence>
<evidence type="ECO:0000256" key="2">
    <source>
        <dbReference type="ARBA" id="ARBA00022448"/>
    </source>
</evidence>
<feature type="transmembrane region" description="Helical" evidence="6">
    <location>
        <begin position="316"/>
        <end position="335"/>
    </location>
</feature>
<dbReference type="PANTHER" id="PTHR23505">
    <property type="entry name" value="SPINSTER"/>
    <property type="match status" value="1"/>
</dbReference>
<feature type="transmembrane region" description="Helical" evidence="6">
    <location>
        <begin position="283"/>
        <end position="304"/>
    </location>
</feature>
<evidence type="ECO:0000259" key="7">
    <source>
        <dbReference type="PROSITE" id="PS50850"/>
    </source>
</evidence>
<name>A0A1T5DK63_9SPHN</name>